<dbReference type="EMBL" id="CDMN01000058">
    <property type="protein sequence ID" value="CRF44809.1"/>
    <property type="molecule type" value="Genomic_DNA"/>
</dbReference>
<sequence>MKIFINCHSLLLGQVLESYLQEFLATEENCDFILSDHPVKNPYKATCLVGSDSSAHILTPFTQNELLQKLQEFYANKAQTESLEHKVQSLLQEYTYKLLDLLQDYKR</sequence>
<dbReference type="OrthoDB" id="5361883at2"/>
<keyword evidence="5" id="KW-1185">Reference proteome</keyword>
<reference evidence="6 7" key="3">
    <citation type="submission" date="2014-12" db="EMBL/GenBank/DDBJ databases">
        <authorList>
            <person name="Jaenicke S."/>
        </authorList>
    </citation>
    <scope>NUCLEOTIDE SEQUENCE [LARGE SCALE GENOMIC DNA]</scope>
</reference>
<dbReference type="EMBL" id="CDMG01000002">
    <property type="protein sequence ID" value="CRF52019.1"/>
    <property type="molecule type" value="Genomic_DNA"/>
</dbReference>
<evidence type="ECO:0000313" key="5">
    <source>
        <dbReference type="Proteomes" id="UP000038622"/>
    </source>
</evidence>
<proteinExistence type="predicted"/>
<evidence type="ECO:0000313" key="7">
    <source>
        <dbReference type="Proteomes" id="UP000043437"/>
    </source>
</evidence>
<evidence type="ECO:0000313" key="1">
    <source>
        <dbReference type="EMBL" id="CRF41004.1"/>
    </source>
</evidence>
<accession>A0A0K2Y2G3</accession>
<dbReference type="Proteomes" id="UP000041394">
    <property type="component" value="Unassembled WGS sequence"/>
</dbReference>
<evidence type="ECO:0000313" key="6">
    <source>
        <dbReference type="Proteomes" id="UP000041394"/>
    </source>
</evidence>
<dbReference type="Proteomes" id="UP000038622">
    <property type="component" value="Unassembled WGS sequence"/>
</dbReference>
<dbReference type="AlphaFoldDB" id="A0A0K2Y2G3"/>
<organism evidence="4 7">
    <name type="scientific">Helicobacter ailurogastricus</name>
    <dbReference type="NCBI Taxonomy" id="1578720"/>
    <lineage>
        <taxon>Bacteria</taxon>
        <taxon>Pseudomonadati</taxon>
        <taxon>Campylobacterota</taxon>
        <taxon>Epsilonproteobacteria</taxon>
        <taxon>Campylobacterales</taxon>
        <taxon>Helicobacteraceae</taxon>
        <taxon>Helicobacter</taxon>
    </lineage>
</organism>
<protein>
    <recommendedName>
        <fullName evidence="8">JHP0747 family</fullName>
    </recommendedName>
</protein>
<dbReference type="EMBL" id="CDMH01000022">
    <property type="protein sequence ID" value="CRF42293.1"/>
    <property type="molecule type" value="Genomic_DNA"/>
</dbReference>
<dbReference type="Proteomes" id="UP000043437">
    <property type="component" value="Unassembled WGS sequence"/>
</dbReference>
<evidence type="ECO:0008006" key="8">
    <source>
        <dbReference type="Google" id="ProtNLM"/>
    </source>
</evidence>
<reference evidence="4" key="1">
    <citation type="submission" date="2014-12" db="EMBL/GenBank/DDBJ databases">
        <title>Whole genome sequences of four Staphylococcus schleiferi canine isolates.</title>
        <authorList>
            <person name="Misic A.M."/>
            <person name="Cain C."/>
            <person name="Morris D.O."/>
            <person name="Rankin S."/>
            <person name="Beiting D."/>
        </authorList>
    </citation>
    <scope>NUCLEOTIDE SEQUENCE</scope>
    <source>
        <strain evidence="1">ASB11</strain>
        <strain evidence="2">ASB13</strain>
        <strain evidence="4">ASB7</strain>
        <strain evidence="3">ASB9</strain>
    </source>
</reference>
<evidence type="ECO:0000313" key="4">
    <source>
        <dbReference type="EMBL" id="CRF52019.1"/>
    </source>
</evidence>
<dbReference type="GeneID" id="82131182"/>
<dbReference type="EMBL" id="CDML01000025">
    <property type="protein sequence ID" value="CRF41004.1"/>
    <property type="molecule type" value="Genomic_DNA"/>
</dbReference>
<name>A0A0K2Y2G3_9HELI</name>
<dbReference type="RefSeq" id="WP_053940948.1">
    <property type="nucleotide sequence ID" value="NZ_BSCV01000007.1"/>
</dbReference>
<dbReference type="Proteomes" id="UP000045175">
    <property type="component" value="Unassembled WGS sequence"/>
</dbReference>
<dbReference type="STRING" id="1578720.HAL011_07800"/>
<evidence type="ECO:0000313" key="2">
    <source>
        <dbReference type="EMBL" id="CRF42293.1"/>
    </source>
</evidence>
<evidence type="ECO:0000313" key="3">
    <source>
        <dbReference type="EMBL" id="CRF44809.1"/>
    </source>
</evidence>
<reference evidence="5" key="2">
    <citation type="submission" date="2014-12" db="EMBL/GenBank/DDBJ databases">
        <authorList>
            <person name="Smet A."/>
        </authorList>
    </citation>
    <scope>NUCLEOTIDE SEQUENCE [LARGE SCALE GENOMIC DNA]</scope>
</reference>
<gene>
    <name evidence="1" type="ORF">HAL011_07800</name>
    <name evidence="2" type="ORF">HAL013_04620</name>
    <name evidence="4" type="ORF">HAL07_01450</name>
    <name evidence="3" type="ORF">HAL09_14210</name>
</gene>